<evidence type="ECO:0000256" key="4">
    <source>
        <dbReference type="ARBA" id="ARBA00023125"/>
    </source>
</evidence>
<dbReference type="EMBL" id="JBHSGU010000029">
    <property type="protein sequence ID" value="MFC4701969.1"/>
    <property type="molecule type" value="Genomic_DNA"/>
</dbReference>
<keyword evidence="5" id="KW-0804">Transcription</keyword>
<sequence>MDKHRILLVDDSPNELRILMEVLKHKYAIVVATSGEQAVNMVKEDKQIELVMLDVNMPLKNGYDTCKEILAISPELPVVFVSANDSTDEILKGFDVGGVDYLTKPIDTNVVARKVDVIVHERELLQQLQDEHKNTSDMVMSVIQSAGHLGTVLGFLRAGLKIKTHEGLLSALFDVFDGLNMDVCVQLRTPVNVINKATRGMLTPLEEDLLSRAGRMQARFLEKGNRYIVNFESISVIVKNMPEDDIVKGDLRDNLMMILEDTDALNTKLGASASPAASSSPVKPDSAQTSDGAASADAKQNLAASTSPELRERLLDVASTLDMLSKQYQTNKSSIVNIIEDMNIEFEQAFFKLGLLEQQEDELTSIVAGKTEQFNQSTEQSEEMKEAIESIQEQLKQIVNSL</sequence>
<proteinExistence type="predicted"/>
<evidence type="ECO:0000313" key="11">
    <source>
        <dbReference type="Proteomes" id="UP001595897"/>
    </source>
</evidence>
<feature type="region of interest" description="Disordered" evidence="8">
    <location>
        <begin position="271"/>
        <end position="305"/>
    </location>
</feature>
<keyword evidence="2" id="KW-0902">Two-component regulatory system</keyword>
<evidence type="ECO:0000256" key="5">
    <source>
        <dbReference type="ARBA" id="ARBA00023163"/>
    </source>
</evidence>
<dbReference type="SMART" id="SM00448">
    <property type="entry name" value="REC"/>
    <property type="match status" value="1"/>
</dbReference>
<comment type="caution">
    <text evidence="10">The sequence shown here is derived from an EMBL/GenBank/DDBJ whole genome shotgun (WGS) entry which is preliminary data.</text>
</comment>
<feature type="compositionally biased region" description="Low complexity" evidence="8">
    <location>
        <begin position="271"/>
        <end position="281"/>
    </location>
</feature>
<evidence type="ECO:0000313" key="10">
    <source>
        <dbReference type="EMBL" id="MFC4701969.1"/>
    </source>
</evidence>
<dbReference type="InterPro" id="IPR039420">
    <property type="entry name" value="WalR-like"/>
</dbReference>
<feature type="coiled-coil region" evidence="7">
    <location>
        <begin position="374"/>
        <end position="401"/>
    </location>
</feature>
<dbReference type="PANTHER" id="PTHR48111:SF1">
    <property type="entry name" value="TWO-COMPONENT RESPONSE REGULATOR ORR33"/>
    <property type="match status" value="1"/>
</dbReference>
<name>A0ABV9M1P9_9ALTE</name>
<reference evidence="11" key="1">
    <citation type="journal article" date="2019" name="Int. J. Syst. Evol. Microbiol.">
        <title>The Global Catalogue of Microorganisms (GCM) 10K type strain sequencing project: providing services to taxonomists for standard genome sequencing and annotation.</title>
        <authorList>
            <consortium name="The Broad Institute Genomics Platform"/>
            <consortium name="The Broad Institute Genome Sequencing Center for Infectious Disease"/>
            <person name="Wu L."/>
            <person name="Ma J."/>
        </authorList>
    </citation>
    <scope>NUCLEOTIDE SEQUENCE [LARGE SCALE GENOMIC DNA]</scope>
    <source>
        <strain evidence="11">KACC 12507</strain>
    </source>
</reference>
<dbReference type="Proteomes" id="UP001595897">
    <property type="component" value="Unassembled WGS sequence"/>
</dbReference>
<accession>A0ABV9M1P9</accession>
<keyword evidence="3" id="KW-0805">Transcription regulation</keyword>
<dbReference type="InterPro" id="IPR001789">
    <property type="entry name" value="Sig_transdc_resp-reg_receiver"/>
</dbReference>
<keyword evidence="7" id="KW-0175">Coiled coil</keyword>
<dbReference type="PANTHER" id="PTHR48111">
    <property type="entry name" value="REGULATOR OF RPOS"/>
    <property type="match status" value="1"/>
</dbReference>
<dbReference type="Gene3D" id="3.40.50.2300">
    <property type="match status" value="1"/>
</dbReference>
<dbReference type="SUPFAM" id="SSF52172">
    <property type="entry name" value="CheY-like"/>
    <property type="match status" value="1"/>
</dbReference>
<dbReference type="InterPro" id="IPR011006">
    <property type="entry name" value="CheY-like_superfamily"/>
</dbReference>
<evidence type="ECO:0000256" key="3">
    <source>
        <dbReference type="ARBA" id="ARBA00023015"/>
    </source>
</evidence>
<evidence type="ECO:0000259" key="9">
    <source>
        <dbReference type="PROSITE" id="PS50110"/>
    </source>
</evidence>
<keyword evidence="11" id="KW-1185">Reference proteome</keyword>
<evidence type="ECO:0000256" key="6">
    <source>
        <dbReference type="PROSITE-ProRule" id="PRU00169"/>
    </source>
</evidence>
<keyword evidence="1 6" id="KW-0597">Phosphoprotein</keyword>
<organism evidence="10 11">
    <name type="scientific">Glaciecola siphonariae</name>
    <dbReference type="NCBI Taxonomy" id="521012"/>
    <lineage>
        <taxon>Bacteria</taxon>
        <taxon>Pseudomonadati</taxon>
        <taxon>Pseudomonadota</taxon>
        <taxon>Gammaproteobacteria</taxon>
        <taxon>Alteromonadales</taxon>
        <taxon>Alteromonadaceae</taxon>
        <taxon>Glaciecola</taxon>
    </lineage>
</organism>
<evidence type="ECO:0000256" key="1">
    <source>
        <dbReference type="ARBA" id="ARBA00022553"/>
    </source>
</evidence>
<gene>
    <name evidence="10" type="ORF">ACFO4O_17625</name>
</gene>
<dbReference type="Pfam" id="PF00072">
    <property type="entry name" value="Response_reg"/>
    <property type="match status" value="1"/>
</dbReference>
<evidence type="ECO:0000256" key="2">
    <source>
        <dbReference type="ARBA" id="ARBA00023012"/>
    </source>
</evidence>
<keyword evidence="4" id="KW-0238">DNA-binding</keyword>
<feature type="modified residue" description="4-aspartylphosphate" evidence="6">
    <location>
        <position position="54"/>
    </location>
</feature>
<protein>
    <submittedName>
        <fullName evidence="10">PleD family two-component system response regulator</fullName>
    </submittedName>
</protein>
<feature type="domain" description="Response regulatory" evidence="9">
    <location>
        <begin position="5"/>
        <end position="119"/>
    </location>
</feature>
<evidence type="ECO:0000256" key="7">
    <source>
        <dbReference type="SAM" id="Coils"/>
    </source>
</evidence>
<evidence type="ECO:0000256" key="8">
    <source>
        <dbReference type="SAM" id="MobiDB-lite"/>
    </source>
</evidence>
<dbReference type="PROSITE" id="PS50110">
    <property type="entry name" value="RESPONSE_REGULATORY"/>
    <property type="match status" value="1"/>
</dbReference>
<dbReference type="RefSeq" id="WP_382410943.1">
    <property type="nucleotide sequence ID" value="NZ_JBHSGU010000029.1"/>
</dbReference>